<keyword evidence="2" id="KW-1185">Reference proteome</keyword>
<sequence>MGTRKKAARREVERIADLTIVPDNIIPDGLRAAVRKLKSPLVRQLVAFTRKDWSPLAASFLEVLQAQPWRRRPNSATVVG</sequence>
<protein>
    <submittedName>
        <fullName evidence="1">Uncharacterized protein</fullName>
    </submittedName>
</protein>
<proteinExistence type="predicted"/>
<accession>A0ABU8W8Y0</accession>
<evidence type="ECO:0000313" key="1">
    <source>
        <dbReference type="EMBL" id="MEJ8825832.1"/>
    </source>
</evidence>
<gene>
    <name evidence="1" type="ORF">WKW80_28005</name>
</gene>
<dbReference type="EMBL" id="JBBKZV010000026">
    <property type="protein sequence ID" value="MEJ8825832.1"/>
    <property type="molecule type" value="Genomic_DNA"/>
</dbReference>
<reference evidence="1 2" key="1">
    <citation type="submission" date="2024-03" db="EMBL/GenBank/DDBJ databases">
        <title>Novel species of the genus Variovorax.</title>
        <authorList>
            <person name="Liu Q."/>
            <person name="Xin Y.-H."/>
        </authorList>
    </citation>
    <scope>NUCLEOTIDE SEQUENCE [LARGE SCALE GENOMIC DNA]</scope>
    <source>
        <strain evidence="1 2">KACC 18501</strain>
    </source>
</reference>
<organism evidence="1 2">
    <name type="scientific">Variovorax humicola</name>
    <dbReference type="NCBI Taxonomy" id="1769758"/>
    <lineage>
        <taxon>Bacteria</taxon>
        <taxon>Pseudomonadati</taxon>
        <taxon>Pseudomonadota</taxon>
        <taxon>Betaproteobacteria</taxon>
        <taxon>Burkholderiales</taxon>
        <taxon>Comamonadaceae</taxon>
        <taxon>Variovorax</taxon>
    </lineage>
</organism>
<evidence type="ECO:0000313" key="2">
    <source>
        <dbReference type="Proteomes" id="UP001363010"/>
    </source>
</evidence>
<dbReference type="Proteomes" id="UP001363010">
    <property type="component" value="Unassembled WGS sequence"/>
</dbReference>
<name>A0ABU8W8Y0_9BURK</name>
<dbReference type="RefSeq" id="WP_340366860.1">
    <property type="nucleotide sequence ID" value="NZ_JBBKZV010000026.1"/>
</dbReference>
<comment type="caution">
    <text evidence="1">The sequence shown here is derived from an EMBL/GenBank/DDBJ whole genome shotgun (WGS) entry which is preliminary data.</text>
</comment>